<dbReference type="EMBL" id="CP034841">
    <property type="protein sequence ID" value="QBF34647.1"/>
    <property type="molecule type" value="Genomic_DNA"/>
</dbReference>
<keyword evidence="1" id="KW-1133">Transmembrane helix</keyword>
<dbReference type="AlphaFoldDB" id="A0A4P6MTH3"/>
<feature type="transmembrane region" description="Helical" evidence="1">
    <location>
        <begin position="6"/>
        <end position="28"/>
    </location>
</feature>
<accession>A0A4P6MTH3</accession>
<gene>
    <name evidence="2" type="ORF">EG856_01780</name>
</gene>
<feature type="transmembrane region" description="Helical" evidence="1">
    <location>
        <begin position="110"/>
        <end position="128"/>
    </location>
</feature>
<dbReference type="RefSeq" id="WP_130429424.1">
    <property type="nucleotide sequence ID" value="NZ_CP034841.1"/>
</dbReference>
<protein>
    <submittedName>
        <fullName evidence="2">Uncharacterized protein</fullName>
    </submittedName>
</protein>
<sequence length="244" mass="29112">MSTFLIVVLTYFAISLTISSVLEFYFVAKRIKELNHIKNHKLKAKPHLISKIKLPENIFNIFDKFFKKTFALGYILIAYLLVYLFSYLIVQSIIAYVYKINLIKEEFLTLFSPLFSLILSFRSAWILFKKNRQIKAQIKQWKTENNESLLDKSVEMPQEYFAFKKIILSHDFDIKLLGSHNFAKVSKKISFAELKSKFYVDNKFNKDQFIYFMLFDYSKIQINNNSYDANYYVYLIKDIINNEF</sequence>
<name>A0A4P6MTH3_9BACT</name>
<keyword evidence="1" id="KW-0812">Transmembrane</keyword>
<evidence type="ECO:0000313" key="3">
    <source>
        <dbReference type="Proteomes" id="UP000289326"/>
    </source>
</evidence>
<dbReference type="KEGG" id="mphi:EG856_01780"/>
<evidence type="ECO:0000256" key="1">
    <source>
        <dbReference type="SAM" id="Phobius"/>
    </source>
</evidence>
<dbReference type="Proteomes" id="UP000289326">
    <property type="component" value="Chromosome"/>
</dbReference>
<feature type="transmembrane region" description="Helical" evidence="1">
    <location>
        <begin position="71"/>
        <end position="98"/>
    </location>
</feature>
<organism evidence="2 3">
    <name type="scientific">Mycoplasmopsis phocirhinis</name>
    <dbReference type="NCBI Taxonomy" id="142650"/>
    <lineage>
        <taxon>Bacteria</taxon>
        <taxon>Bacillati</taxon>
        <taxon>Mycoplasmatota</taxon>
        <taxon>Mycoplasmoidales</taxon>
        <taxon>Metamycoplasmataceae</taxon>
        <taxon>Mycoplasmopsis</taxon>
    </lineage>
</organism>
<keyword evidence="3" id="KW-1185">Reference proteome</keyword>
<reference evidence="2 3" key="1">
    <citation type="submission" date="2019-01" db="EMBL/GenBank/DDBJ databases">
        <title>Complete sequence and annotation of the Mycoplasma phocirhinis strain 852T genome.</title>
        <authorList>
            <person name="Frasca S.Jr."/>
            <person name="Kutish G.F."/>
            <person name="Castellanos Gell J."/>
            <person name="Michaels D.L."/>
            <person name="Brown D.R."/>
        </authorList>
    </citation>
    <scope>NUCLEOTIDE SEQUENCE [LARGE SCALE GENOMIC DNA]</scope>
    <source>
        <strain evidence="2 3">852</strain>
    </source>
</reference>
<proteinExistence type="predicted"/>
<keyword evidence="1" id="KW-0472">Membrane</keyword>
<evidence type="ECO:0000313" key="2">
    <source>
        <dbReference type="EMBL" id="QBF34647.1"/>
    </source>
</evidence>